<proteinExistence type="predicted"/>
<accession>A0A084GHG2</accession>
<protein>
    <recommendedName>
        <fullName evidence="3">Nephrocystin 3-like N-terminal domain-containing protein</fullName>
    </recommendedName>
</protein>
<dbReference type="GeneID" id="27718216"/>
<feature type="compositionally biased region" description="Basic and acidic residues" evidence="2">
    <location>
        <begin position="771"/>
        <end position="786"/>
    </location>
</feature>
<feature type="compositionally biased region" description="Polar residues" evidence="2">
    <location>
        <begin position="757"/>
        <end position="770"/>
    </location>
</feature>
<dbReference type="PANTHER" id="PTHR10039:SF14">
    <property type="entry name" value="NACHT DOMAIN-CONTAINING PROTEIN"/>
    <property type="match status" value="1"/>
</dbReference>
<feature type="compositionally biased region" description="Basic and acidic residues" evidence="2">
    <location>
        <begin position="727"/>
        <end position="747"/>
    </location>
</feature>
<dbReference type="HOGENOM" id="CLU_336537_0_0_1"/>
<gene>
    <name evidence="4" type="ORF">SAPIO_CDS0064</name>
</gene>
<dbReference type="Proteomes" id="UP000028545">
    <property type="component" value="Unassembled WGS sequence"/>
</dbReference>
<sequence length="847" mass="96436">MSDGDLALEYSRLEHLYPEDPTARVEVEGTTSEAGLRDHAGDLLNKIFNDREDDESATLRPIIFVGHSLGGILIKRMFFATPHWGIDRSSWRDFLRHVLQYDAPVPDAEPTGKMLRDLKENSGTILGISSDFKPLHGDLAFVTFMEDRPMKGLKYVLLDEGRGAMRAPTERVQNLSGDHVEICKFGKDDDSKDAFQTVQDDIEWLIGQKPKAIARGDLQALLRATLHQALRLVPDLVTKYLLPRFKKAQEREVGDQEIWTADTLRDVWPDAMAEVTARRDLVVVIDGFDELRRKCQEAFLDCLEKFEKISPTPPKLRLLVLSRESHGIESLPTRFVEAFETYTVKPEDTRKDILKTVKAGMGYIWNRVAGNTAYLDRGETCETIVERSKGRYLWATLVVEELNRTRVINEIQIQRIIQSAPQDITGLYGRILEKMCEKKQTRVSFIKQVLLWAVFQQERLQVAGFNIGKALGMAMEMYPRKKITSQEAEEFLDGNVETKVDLYCGQLVQFRHGRLELVHRSFKEYLLMDLPKKASKPFLGGLYLGWEHSHATLANICIAYLTLPYFEDSGTSLEAGRMDLWESKVRRRIWKHPFVRYASLYWYKHLSAAGKAWPGNGNRQVKEEQRQMLEDATTGYAKCWTEVWWFYTRGPTQVYPQERLARKIISMSKPSIALKEEPATASPSETKKPTGAEKPPSLSRDKPSVVGNSPAESKTANAPVASPIPEARPEFMPRGKADRVDAVKRESSNTPKRQHQFSESPKSVPTSPAQSRRDPSLNEAPRKKQLQDTLPNNNEPPWDKESKTEPPKVRPPQETSPEAGKGKRPGWWARVKRAGTSFVYEALDFEP</sequence>
<evidence type="ECO:0000313" key="4">
    <source>
        <dbReference type="EMBL" id="KEZ46774.1"/>
    </source>
</evidence>
<comment type="caution">
    <text evidence="4">The sequence shown here is derived from an EMBL/GenBank/DDBJ whole genome shotgun (WGS) entry which is preliminary data.</text>
</comment>
<dbReference type="KEGG" id="sapo:SAPIO_CDS0064"/>
<dbReference type="VEuPathDB" id="FungiDB:SAPIO_CDS0064"/>
<dbReference type="OMA" id="MFFATPH"/>
<dbReference type="AlphaFoldDB" id="A0A084GHG2"/>
<feature type="region of interest" description="Disordered" evidence="2">
    <location>
        <begin position="674"/>
        <end position="828"/>
    </location>
</feature>
<feature type="compositionally biased region" description="Basic and acidic residues" evidence="2">
    <location>
        <begin position="797"/>
        <end position="808"/>
    </location>
</feature>
<feature type="domain" description="Nephrocystin 3-like N-terminal" evidence="3">
    <location>
        <begin position="215"/>
        <end position="323"/>
    </location>
</feature>
<evidence type="ECO:0000259" key="3">
    <source>
        <dbReference type="Pfam" id="PF24883"/>
    </source>
</evidence>
<dbReference type="Pfam" id="PF24883">
    <property type="entry name" value="NPHP3_N"/>
    <property type="match status" value="1"/>
</dbReference>
<dbReference type="RefSeq" id="XP_016646573.1">
    <property type="nucleotide sequence ID" value="XM_016782940.1"/>
</dbReference>
<organism evidence="4 5">
    <name type="scientific">Pseudallescheria apiosperma</name>
    <name type="common">Scedosporium apiospermum</name>
    <dbReference type="NCBI Taxonomy" id="563466"/>
    <lineage>
        <taxon>Eukaryota</taxon>
        <taxon>Fungi</taxon>
        <taxon>Dikarya</taxon>
        <taxon>Ascomycota</taxon>
        <taxon>Pezizomycotina</taxon>
        <taxon>Sordariomycetes</taxon>
        <taxon>Hypocreomycetidae</taxon>
        <taxon>Microascales</taxon>
        <taxon>Microascaceae</taxon>
        <taxon>Scedosporium</taxon>
    </lineage>
</organism>
<evidence type="ECO:0000256" key="1">
    <source>
        <dbReference type="ARBA" id="ARBA00022737"/>
    </source>
</evidence>
<keyword evidence="5" id="KW-1185">Reference proteome</keyword>
<dbReference type="OrthoDB" id="5967843at2759"/>
<evidence type="ECO:0000313" key="5">
    <source>
        <dbReference type="Proteomes" id="UP000028545"/>
    </source>
</evidence>
<dbReference type="InterPro" id="IPR056884">
    <property type="entry name" value="NPHP3-like_N"/>
</dbReference>
<dbReference type="EMBL" id="JOWA01000011">
    <property type="protein sequence ID" value="KEZ46774.1"/>
    <property type="molecule type" value="Genomic_DNA"/>
</dbReference>
<name>A0A084GHG2_PSEDA</name>
<reference evidence="4 5" key="1">
    <citation type="journal article" date="2014" name="Genome Announc.">
        <title>Draft genome sequence of the pathogenic fungus Scedosporium apiospermum.</title>
        <authorList>
            <person name="Vandeputte P."/>
            <person name="Ghamrawi S."/>
            <person name="Rechenmann M."/>
            <person name="Iltis A."/>
            <person name="Giraud S."/>
            <person name="Fleury M."/>
            <person name="Thornton C."/>
            <person name="Delhaes L."/>
            <person name="Meyer W."/>
            <person name="Papon N."/>
            <person name="Bouchara J.P."/>
        </authorList>
    </citation>
    <scope>NUCLEOTIDE SEQUENCE [LARGE SCALE GENOMIC DNA]</scope>
    <source>
        <strain evidence="4 5">IHEM 14462</strain>
    </source>
</reference>
<feature type="compositionally biased region" description="Polar residues" evidence="2">
    <location>
        <begin position="706"/>
        <end position="716"/>
    </location>
</feature>
<evidence type="ECO:0000256" key="2">
    <source>
        <dbReference type="SAM" id="MobiDB-lite"/>
    </source>
</evidence>
<dbReference type="PANTHER" id="PTHR10039">
    <property type="entry name" value="AMELOGENIN"/>
    <property type="match status" value="1"/>
</dbReference>
<keyword evidence="1" id="KW-0677">Repeat</keyword>